<reference evidence="5" key="1">
    <citation type="submission" date="2022-11" db="UniProtKB">
        <authorList>
            <consortium name="WormBaseParasite"/>
        </authorList>
    </citation>
    <scope>IDENTIFICATION</scope>
</reference>
<protein>
    <submittedName>
        <fullName evidence="5">ZP domain-containing protein</fullName>
    </submittedName>
</protein>
<dbReference type="InterPro" id="IPR057475">
    <property type="entry name" value="CUT_C"/>
</dbReference>
<dbReference type="InterPro" id="IPR042235">
    <property type="entry name" value="ZP-C_dom"/>
</dbReference>
<name>A0A915ILF4_ROMCU</name>
<evidence type="ECO:0000313" key="4">
    <source>
        <dbReference type="Proteomes" id="UP000887565"/>
    </source>
</evidence>
<dbReference type="PANTHER" id="PTHR22907:SF54">
    <property type="entry name" value="GH04558P"/>
    <property type="match status" value="1"/>
</dbReference>
<evidence type="ECO:0000259" key="3">
    <source>
        <dbReference type="PROSITE" id="PS51034"/>
    </source>
</evidence>
<dbReference type="AlphaFoldDB" id="A0A915ILF4"/>
<keyword evidence="1" id="KW-0732">Signal</keyword>
<dbReference type="PROSITE" id="PS51034">
    <property type="entry name" value="ZP_2"/>
    <property type="match status" value="1"/>
</dbReference>
<dbReference type="InterPro" id="IPR001507">
    <property type="entry name" value="ZP_dom"/>
</dbReference>
<keyword evidence="4" id="KW-1185">Reference proteome</keyword>
<evidence type="ECO:0000313" key="5">
    <source>
        <dbReference type="WBParaSite" id="nRc.2.0.1.t15012-RA"/>
    </source>
</evidence>
<dbReference type="PANTHER" id="PTHR22907">
    <property type="entry name" value="GH04558P"/>
    <property type="match status" value="1"/>
</dbReference>
<accession>A0A915ILF4</accession>
<organism evidence="4 5">
    <name type="scientific">Romanomermis culicivorax</name>
    <name type="common">Nematode worm</name>
    <dbReference type="NCBI Taxonomy" id="13658"/>
    <lineage>
        <taxon>Eukaryota</taxon>
        <taxon>Metazoa</taxon>
        <taxon>Ecdysozoa</taxon>
        <taxon>Nematoda</taxon>
        <taxon>Enoplea</taxon>
        <taxon>Dorylaimia</taxon>
        <taxon>Mermithida</taxon>
        <taxon>Mermithoidea</taxon>
        <taxon>Mermithidae</taxon>
        <taxon>Romanomermis</taxon>
    </lineage>
</organism>
<proteinExistence type="predicted"/>
<dbReference type="Pfam" id="PF25301">
    <property type="entry name" value="CUT_C"/>
    <property type="match status" value="1"/>
</dbReference>
<feature type="domain" description="ZP" evidence="3">
    <location>
        <begin position="1"/>
        <end position="85"/>
    </location>
</feature>
<keyword evidence="2" id="KW-1133">Transmembrane helix</keyword>
<evidence type="ECO:0000256" key="1">
    <source>
        <dbReference type="ARBA" id="ARBA00022729"/>
    </source>
</evidence>
<dbReference type="InterPro" id="IPR051962">
    <property type="entry name" value="Cuticlin"/>
</dbReference>
<dbReference type="Gene3D" id="2.60.40.4100">
    <property type="entry name" value="Zona pellucida, ZP-C domain"/>
    <property type="match status" value="1"/>
</dbReference>
<feature type="transmembrane region" description="Helical" evidence="2">
    <location>
        <begin position="161"/>
        <end position="187"/>
    </location>
</feature>
<evidence type="ECO:0000256" key="2">
    <source>
        <dbReference type="SAM" id="Phobius"/>
    </source>
</evidence>
<dbReference type="WBParaSite" id="nRc.2.0.1.t15012-RA">
    <property type="protein sequence ID" value="nRc.2.0.1.t15012-RA"/>
    <property type="gene ID" value="nRc.2.0.1.g15012"/>
</dbReference>
<keyword evidence="2" id="KW-0812">Transmembrane</keyword>
<keyword evidence="2" id="KW-0472">Membrane</keyword>
<feature type="transmembrane region" description="Helical" evidence="2">
    <location>
        <begin position="253"/>
        <end position="272"/>
    </location>
</feature>
<sequence length="282" mass="30833">MFEMLVHSCVVDNGKAQDGQEVLDKKGCPVDPLILGPLTYNTKGNVAYVDVQAFKFPDESVVYYQCSVSLCMKGDNGCDKLSPPICGTSAQGTRLKRMVESGYNSSEHGSLETFDVSNTLTIFDLDEVASLTGCTLFWCGCGRGIEEGGRMINNTKNNYQFIQALGTTYILLGIFGLFSTLTTAILIMNKKLRNPSYIFMNASWQCSLTLFDLKRNSYSCSHQANYCVHVSRKTRPDDSSGRSICPMFGGREAVLIVAAAAAVLIIAAAATLEVNQKLRKMT</sequence>
<dbReference type="Proteomes" id="UP000887565">
    <property type="component" value="Unplaced"/>
</dbReference>